<dbReference type="NCBIfam" id="NF003641">
    <property type="entry name" value="PRK05279.1"/>
    <property type="match status" value="1"/>
</dbReference>
<dbReference type="Pfam" id="PF00696">
    <property type="entry name" value="AA_kinase"/>
    <property type="match status" value="1"/>
</dbReference>
<evidence type="ECO:0000256" key="3">
    <source>
        <dbReference type="ARBA" id="ARBA00022571"/>
    </source>
</evidence>
<dbReference type="EC" id="2.3.1.1" evidence="8"/>
<evidence type="ECO:0000313" key="11">
    <source>
        <dbReference type="Proteomes" id="UP000199556"/>
    </source>
</evidence>
<evidence type="ECO:0000256" key="2">
    <source>
        <dbReference type="ARBA" id="ARBA00009145"/>
    </source>
</evidence>
<dbReference type="Pfam" id="PF00583">
    <property type="entry name" value="Acetyltransf_1"/>
    <property type="match status" value="1"/>
</dbReference>
<protein>
    <recommendedName>
        <fullName evidence="8">Amino-acid acetyltransferase</fullName>
        <ecNumber evidence="8">2.3.1.1</ecNumber>
    </recommendedName>
    <alternativeName>
        <fullName evidence="8">N-acetylglutamate synthase</fullName>
        <shortName evidence="8">AGS</shortName>
        <shortName evidence="8">NAGS</shortName>
    </alternativeName>
</protein>
<dbReference type="AlphaFoldDB" id="A0A1I4S691"/>
<feature type="domain" description="N-acetyltransferase" evidence="9">
    <location>
        <begin position="302"/>
        <end position="449"/>
    </location>
</feature>
<dbReference type="Gene3D" id="3.40.630.30">
    <property type="match status" value="1"/>
</dbReference>
<dbReference type="InterPro" id="IPR001048">
    <property type="entry name" value="Asp/Glu/Uridylate_kinase"/>
</dbReference>
<evidence type="ECO:0000256" key="6">
    <source>
        <dbReference type="ARBA" id="ARBA00023315"/>
    </source>
</evidence>
<dbReference type="CDD" id="cd04301">
    <property type="entry name" value="NAT_SF"/>
    <property type="match status" value="1"/>
</dbReference>
<gene>
    <name evidence="8" type="primary">argA</name>
    <name evidence="10" type="ORF">SAMN05421721_11331</name>
</gene>
<dbReference type="Gene3D" id="3.40.1160.10">
    <property type="entry name" value="Acetylglutamate kinase-like"/>
    <property type="match status" value="1"/>
</dbReference>
<dbReference type="PROSITE" id="PS51186">
    <property type="entry name" value="GNAT"/>
    <property type="match status" value="1"/>
</dbReference>
<dbReference type="HAMAP" id="MF_01105">
    <property type="entry name" value="N_acetyl_glu_synth"/>
    <property type="match status" value="1"/>
</dbReference>
<evidence type="ECO:0000256" key="8">
    <source>
        <dbReference type="HAMAP-Rule" id="MF_01105"/>
    </source>
</evidence>
<dbReference type="UniPathway" id="UPA00068">
    <property type="reaction ID" value="UER00106"/>
</dbReference>
<comment type="subcellular location">
    <subcellularLocation>
        <location evidence="8">Cytoplasm</location>
    </subcellularLocation>
</comment>
<comment type="similarity">
    <text evidence="2 8">Belongs to the acetyltransferase family. ArgA subfamily.</text>
</comment>
<evidence type="ECO:0000313" key="10">
    <source>
        <dbReference type="EMBL" id="SFM59783.1"/>
    </source>
</evidence>
<dbReference type="EMBL" id="FOUO01000013">
    <property type="protein sequence ID" value="SFM59783.1"/>
    <property type="molecule type" value="Genomic_DNA"/>
</dbReference>
<keyword evidence="11" id="KW-1185">Reference proteome</keyword>
<dbReference type="PIRSF" id="PIRSF000423">
    <property type="entry name" value="ArgA"/>
    <property type="match status" value="1"/>
</dbReference>
<organism evidence="10 11">
    <name type="scientific">Ectothiorhodospira mobilis</name>
    <dbReference type="NCBI Taxonomy" id="195064"/>
    <lineage>
        <taxon>Bacteria</taxon>
        <taxon>Pseudomonadati</taxon>
        <taxon>Pseudomonadota</taxon>
        <taxon>Gammaproteobacteria</taxon>
        <taxon>Chromatiales</taxon>
        <taxon>Ectothiorhodospiraceae</taxon>
        <taxon>Ectothiorhodospira</taxon>
    </lineage>
</organism>
<dbReference type="InterPro" id="IPR010167">
    <property type="entry name" value="NH2A_AcTrfase"/>
</dbReference>
<dbReference type="InterPro" id="IPR000182">
    <property type="entry name" value="GNAT_dom"/>
</dbReference>
<evidence type="ECO:0000259" key="9">
    <source>
        <dbReference type="PROSITE" id="PS51186"/>
    </source>
</evidence>
<comment type="catalytic activity">
    <reaction evidence="7 8">
        <text>L-glutamate + acetyl-CoA = N-acetyl-L-glutamate + CoA + H(+)</text>
        <dbReference type="Rhea" id="RHEA:24292"/>
        <dbReference type="ChEBI" id="CHEBI:15378"/>
        <dbReference type="ChEBI" id="CHEBI:29985"/>
        <dbReference type="ChEBI" id="CHEBI:44337"/>
        <dbReference type="ChEBI" id="CHEBI:57287"/>
        <dbReference type="ChEBI" id="CHEBI:57288"/>
        <dbReference type="EC" id="2.3.1.1"/>
    </reaction>
</comment>
<proteinExistence type="inferred from homology"/>
<comment type="miscellaneous">
    <text evidence="8">In bacteria which possess the bifunctional enzyme ornithine acetyltransferase/N-acetylglutamate synthase (ArgJ), ArgA fulfills an anaplerotic role.</text>
</comment>
<evidence type="ECO:0000256" key="4">
    <source>
        <dbReference type="ARBA" id="ARBA00022605"/>
    </source>
</evidence>
<evidence type="ECO:0000256" key="7">
    <source>
        <dbReference type="ARBA" id="ARBA00048372"/>
    </source>
</evidence>
<reference evidence="10 11" key="1">
    <citation type="submission" date="2016-10" db="EMBL/GenBank/DDBJ databases">
        <authorList>
            <person name="de Groot N.N."/>
        </authorList>
    </citation>
    <scope>NUCLEOTIDE SEQUENCE [LARGE SCALE GENOMIC DNA]</scope>
    <source>
        <strain evidence="10 11">DSM 4180</strain>
    </source>
</reference>
<dbReference type="InterPro" id="IPR016181">
    <property type="entry name" value="Acyl_CoA_acyltransferase"/>
</dbReference>
<dbReference type="GO" id="GO:0004042">
    <property type="term" value="F:L-glutamate N-acetyltransferase activity"/>
    <property type="evidence" value="ECO:0007669"/>
    <property type="project" value="UniProtKB-UniRule"/>
</dbReference>
<accession>A0A1I4S691</accession>
<dbReference type="GO" id="GO:0006526">
    <property type="term" value="P:L-arginine biosynthetic process"/>
    <property type="evidence" value="ECO:0007669"/>
    <property type="project" value="UniProtKB-UniRule"/>
</dbReference>
<keyword evidence="4 8" id="KW-0028">Amino-acid biosynthesis</keyword>
<evidence type="ECO:0000256" key="5">
    <source>
        <dbReference type="ARBA" id="ARBA00022679"/>
    </source>
</evidence>
<name>A0A1I4S691_ECTMO</name>
<dbReference type="PANTHER" id="PTHR30602">
    <property type="entry name" value="AMINO-ACID ACETYLTRANSFERASE"/>
    <property type="match status" value="1"/>
</dbReference>
<comment type="pathway">
    <text evidence="1 8">Amino-acid biosynthesis; L-arginine biosynthesis; N(2)-acetyl-L-ornithine from L-glutamate: step 1/4.</text>
</comment>
<keyword evidence="8" id="KW-0963">Cytoplasm</keyword>
<dbReference type="CDD" id="cd04237">
    <property type="entry name" value="AAK_NAGS-ABP"/>
    <property type="match status" value="1"/>
</dbReference>
<sequence length="463" mass="51525">MPPNETPMSPKKRPISPHVAWFREAAPYINAHRERTFVVCIGGEMALQEGFAALLHDIAILQTLGVRLVLVHGARPQIEQRLRERGADMQYVHGLRLTDAVALQAVKEAAGALRAEIEALLSMGLPNTPMSGVRLRVSSGNYVTARPLGVRGGVDYQHTGEVRRVDTDGLRRPLQAGDLVLLPPLGYSPTGEIFNLSAEEVATEVAIALEADKLIFLSHTDALRDNRRRPLMQLTAQQAGDLLQGQRPLPEDLAAQLLCAIRASRAGVPRIHLVDRERDGALLMELYTREGAGTLVTGERYERLRQAHIEDVGGLLELIQPLEAEGILVRRSREQLELEIERFSVIERDGMILACAALYPFPEEGVAELACVAVHPDYRGAGRAETLVAHQEQQAAGMGIERVFVLTTRTAHWFRERGYEPGDMDALPIERRRMYNFQRNSKIFIKRLDPRKKPGRDAPPPRP</sequence>
<dbReference type="PANTHER" id="PTHR30602:SF12">
    <property type="entry name" value="AMINO-ACID ACETYLTRANSFERASE NAGS1, CHLOROPLASTIC-RELATED"/>
    <property type="match status" value="1"/>
</dbReference>
<dbReference type="SUPFAM" id="SSF53633">
    <property type="entry name" value="Carbamate kinase-like"/>
    <property type="match status" value="1"/>
</dbReference>
<keyword evidence="6 8" id="KW-0012">Acyltransferase</keyword>
<dbReference type="SUPFAM" id="SSF55729">
    <property type="entry name" value="Acyl-CoA N-acyltransferases (Nat)"/>
    <property type="match status" value="1"/>
</dbReference>
<dbReference type="NCBIfam" id="TIGR01890">
    <property type="entry name" value="N-Ac-Glu-synth"/>
    <property type="match status" value="1"/>
</dbReference>
<dbReference type="GO" id="GO:0005737">
    <property type="term" value="C:cytoplasm"/>
    <property type="evidence" value="ECO:0007669"/>
    <property type="project" value="UniProtKB-SubCell"/>
</dbReference>
<dbReference type="InterPro" id="IPR033719">
    <property type="entry name" value="NAGS_kin"/>
</dbReference>
<keyword evidence="5 8" id="KW-0808">Transferase</keyword>
<dbReference type="InterPro" id="IPR036393">
    <property type="entry name" value="AceGlu_kinase-like_sf"/>
</dbReference>
<dbReference type="STRING" id="195064.SAMN05421721_11331"/>
<evidence type="ECO:0000256" key="1">
    <source>
        <dbReference type="ARBA" id="ARBA00004925"/>
    </source>
</evidence>
<dbReference type="Proteomes" id="UP000199556">
    <property type="component" value="Unassembled WGS sequence"/>
</dbReference>
<keyword evidence="3 8" id="KW-0055">Arginine biosynthesis</keyword>